<reference evidence="2" key="1">
    <citation type="submission" date="2016-10" db="EMBL/GenBank/DDBJ databases">
        <authorList>
            <person name="Varghese N."/>
            <person name="Submissions S."/>
        </authorList>
    </citation>
    <scope>NUCLEOTIDE SEQUENCE [LARGE SCALE GENOMIC DNA]</scope>
    <source>
        <strain evidence="2">DSM 26879</strain>
    </source>
</reference>
<protein>
    <recommendedName>
        <fullName evidence="3">MerR family transcriptional regulator</fullName>
    </recommendedName>
</protein>
<keyword evidence="2" id="KW-1185">Reference proteome</keyword>
<dbReference type="Proteomes" id="UP000199478">
    <property type="component" value="Unassembled WGS sequence"/>
</dbReference>
<name>A0A1I6FNN2_9RHOB</name>
<gene>
    <name evidence="1" type="ORF">SAMN04488005_0090</name>
</gene>
<organism evidence="1 2">
    <name type="scientific">Yoonia tamlensis</name>
    <dbReference type="NCBI Taxonomy" id="390270"/>
    <lineage>
        <taxon>Bacteria</taxon>
        <taxon>Pseudomonadati</taxon>
        <taxon>Pseudomonadota</taxon>
        <taxon>Alphaproteobacteria</taxon>
        <taxon>Rhodobacterales</taxon>
        <taxon>Paracoccaceae</taxon>
        <taxon>Yoonia</taxon>
    </lineage>
</organism>
<dbReference type="EMBL" id="FOYP01000001">
    <property type="protein sequence ID" value="SFR31552.1"/>
    <property type="molecule type" value="Genomic_DNA"/>
</dbReference>
<proteinExistence type="predicted"/>
<evidence type="ECO:0000313" key="2">
    <source>
        <dbReference type="Proteomes" id="UP000199478"/>
    </source>
</evidence>
<accession>A0A1I6FNN2</accession>
<evidence type="ECO:0008006" key="3">
    <source>
        <dbReference type="Google" id="ProtNLM"/>
    </source>
</evidence>
<dbReference type="AlphaFoldDB" id="A0A1I6FNN2"/>
<sequence>MQTKATEWMLAVTNIFENKRSYVLGDPELELLGDRDKLAQWRHKGMGPAYYRLGRKIVYRGGDLNQWVEAHRVDPNAGGK</sequence>
<evidence type="ECO:0000313" key="1">
    <source>
        <dbReference type="EMBL" id="SFR31552.1"/>
    </source>
</evidence>